<dbReference type="Proteomes" id="UP000324897">
    <property type="component" value="Unassembled WGS sequence"/>
</dbReference>
<dbReference type="Gramene" id="TVU05841">
    <property type="protein sequence ID" value="TVU05841"/>
    <property type="gene ID" value="EJB05_49025"/>
</dbReference>
<protein>
    <recommendedName>
        <fullName evidence="3">PLATZ transcription factor family protein</fullName>
    </recommendedName>
</protein>
<dbReference type="PANTHER" id="PTHR31065:SF49">
    <property type="entry name" value="PLATZ TRANSCRIPTION FACTOR FAMILY PROTEIN"/>
    <property type="match status" value="1"/>
</dbReference>
<dbReference type="Pfam" id="PF04640">
    <property type="entry name" value="PLATZ"/>
    <property type="match status" value="1"/>
</dbReference>
<dbReference type="AlphaFoldDB" id="A0A5J9T5S1"/>
<dbReference type="OrthoDB" id="642304at2759"/>
<gene>
    <name evidence="1" type="ORF">EJB05_49025</name>
</gene>
<evidence type="ECO:0000313" key="2">
    <source>
        <dbReference type="Proteomes" id="UP000324897"/>
    </source>
</evidence>
<sequence length="150" mass="16699">MKMPSLGEMALLDADRVALACLCILLETIFFDECPEHPDASRVTRSVGCNLFYANCRPLCSGCIEGEHDVVAVTRKSSRHNVAKVKDVESLLGIGEVQTYPQNNDLVVFLNKRLMEGNGKPGEYRCKHCNRALLKKEYRFCSLGCKGLES</sequence>
<dbReference type="InterPro" id="IPR006734">
    <property type="entry name" value="PLATZ"/>
</dbReference>
<dbReference type="EMBL" id="RWGY01000051">
    <property type="protein sequence ID" value="TVU05841.1"/>
    <property type="molecule type" value="Genomic_DNA"/>
</dbReference>
<name>A0A5J9T5S1_9POAL</name>
<dbReference type="PANTHER" id="PTHR31065">
    <property type="entry name" value="PLATZ TRANSCRIPTION FACTOR FAMILY PROTEIN"/>
    <property type="match status" value="1"/>
</dbReference>
<evidence type="ECO:0008006" key="3">
    <source>
        <dbReference type="Google" id="ProtNLM"/>
    </source>
</evidence>
<organism evidence="1 2">
    <name type="scientific">Eragrostis curvula</name>
    <name type="common">weeping love grass</name>
    <dbReference type="NCBI Taxonomy" id="38414"/>
    <lineage>
        <taxon>Eukaryota</taxon>
        <taxon>Viridiplantae</taxon>
        <taxon>Streptophyta</taxon>
        <taxon>Embryophyta</taxon>
        <taxon>Tracheophyta</taxon>
        <taxon>Spermatophyta</taxon>
        <taxon>Magnoliopsida</taxon>
        <taxon>Liliopsida</taxon>
        <taxon>Poales</taxon>
        <taxon>Poaceae</taxon>
        <taxon>PACMAD clade</taxon>
        <taxon>Chloridoideae</taxon>
        <taxon>Eragrostideae</taxon>
        <taxon>Eragrostidinae</taxon>
        <taxon>Eragrostis</taxon>
    </lineage>
</organism>
<feature type="non-terminal residue" evidence="1">
    <location>
        <position position="1"/>
    </location>
</feature>
<reference evidence="1 2" key="1">
    <citation type="journal article" date="2019" name="Sci. Rep.">
        <title>A high-quality genome of Eragrostis curvula grass provides insights into Poaceae evolution and supports new strategies to enhance forage quality.</title>
        <authorList>
            <person name="Carballo J."/>
            <person name="Santos B.A.C.M."/>
            <person name="Zappacosta D."/>
            <person name="Garbus I."/>
            <person name="Selva J.P."/>
            <person name="Gallo C.A."/>
            <person name="Diaz A."/>
            <person name="Albertini E."/>
            <person name="Caccamo M."/>
            <person name="Echenique V."/>
        </authorList>
    </citation>
    <scope>NUCLEOTIDE SEQUENCE [LARGE SCALE GENOMIC DNA]</scope>
    <source>
        <strain evidence="2">cv. Victoria</strain>
        <tissue evidence="1">Leaf</tissue>
    </source>
</reference>
<evidence type="ECO:0000313" key="1">
    <source>
        <dbReference type="EMBL" id="TVU05841.1"/>
    </source>
</evidence>
<comment type="caution">
    <text evidence="1">The sequence shown here is derived from an EMBL/GenBank/DDBJ whole genome shotgun (WGS) entry which is preliminary data.</text>
</comment>
<proteinExistence type="predicted"/>
<accession>A0A5J9T5S1</accession>
<keyword evidence="2" id="KW-1185">Reference proteome</keyword>